<evidence type="ECO:0000256" key="1">
    <source>
        <dbReference type="ARBA" id="ARBA00004651"/>
    </source>
</evidence>
<reference evidence="8 9" key="1">
    <citation type="journal article" date="2009" name="PLoS ONE">
        <title>Genome analysis of the anaerobic thermohalophilic bacterium Halothermothrix orenii.</title>
        <authorList>
            <person name="Mavromatis K."/>
            <person name="Ivanova N."/>
            <person name="Anderson I."/>
            <person name="Lykidis A."/>
            <person name="Hooper S.D."/>
            <person name="Sun H."/>
            <person name="Kunin V."/>
            <person name="Lapidus A."/>
            <person name="Hugenholtz P."/>
            <person name="Patel B."/>
            <person name="Kyrpides N.C."/>
        </authorList>
    </citation>
    <scope>NUCLEOTIDE SEQUENCE [LARGE SCALE GENOMIC DNA]</scope>
    <source>
        <strain evidence="9">H 168 / OCM 544 / DSM 9562</strain>
    </source>
</reference>
<dbReference type="AlphaFoldDB" id="B8CWP9"/>
<dbReference type="EMBL" id="CP001098">
    <property type="protein sequence ID" value="ACL69718.1"/>
    <property type="molecule type" value="Genomic_DNA"/>
</dbReference>
<dbReference type="Proteomes" id="UP000000719">
    <property type="component" value="Chromosome"/>
</dbReference>
<evidence type="ECO:0000256" key="3">
    <source>
        <dbReference type="ARBA" id="ARBA00022692"/>
    </source>
</evidence>
<dbReference type="HOGENOM" id="CLU_917820_0_0_9"/>
<dbReference type="eggNOG" id="COG1714">
    <property type="taxonomic scope" value="Bacteria"/>
</dbReference>
<comment type="subcellular location">
    <subcellularLocation>
        <location evidence="1">Cell membrane</location>
        <topology evidence="1">Multi-pass membrane protein</topology>
    </subcellularLocation>
</comment>
<sequence>MGEVKKKYFPSRLKRFLAFLLDIVILCFIIFIIGKSGKNIWISIGKWDWIVGFLVSIAYFGLFNSAIGKGKTPGKRLFKIKVVNKKGRYLSVTRSVLRAAILFFPYFFSTGLIILHYKTLFRIYLTIIITMVISLLYFFLFNNKSHQSLHDLILNTYVVNEKVKVDKKIKAEFKNYLKHLAIITVIIFTGILIYTSTPVFSGIYQGMTSIYEVCSNVRYVNSFIYDDETDTIVVEVCLKEKPESYKEIARQIARSLFKNKLVIHGHEIKKIKIKLKYGYNLILYNEYITRTFYFDKDEITGK</sequence>
<dbReference type="PANTHER" id="PTHR36115:SF6">
    <property type="entry name" value="PROLINE-RICH ANTIGEN HOMOLOG"/>
    <property type="match status" value="1"/>
</dbReference>
<name>B8CWP9_HALOH</name>
<dbReference type="KEGG" id="hor:Hore_09620"/>
<organism evidence="8 9">
    <name type="scientific">Halothermothrix orenii (strain H 168 / OCM 544 / DSM 9562)</name>
    <dbReference type="NCBI Taxonomy" id="373903"/>
    <lineage>
        <taxon>Bacteria</taxon>
        <taxon>Bacillati</taxon>
        <taxon>Bacillota</taxon>
        <taxon>Clostridia</taxon>
        <taxon>Halanaerobiales</taxon>
        <taxon>Halothermotrichaceae</taxon>
        <taxon>Halothermothrix</taxon>
    </lineage>
</organism>
<evidence type="ECO:0000256" key="4">
    <source>
        <dbReference type="ARBA" id="ARBA00022989"/>
    </source>
</evidence>
<evidence type="ECO:0000313" key="9">
    <source>
        <dbReference type="Proteomes" id="UP000000719"/>
    </source>
</evidence>
<evidence type="ECO:0000313" key="8">
    <source>
        <dbReference type="EMBL" id="ACL69718.1"/>
    </source>
</evidence>
<keyword evidence="4 6" id="KW-1133">Transmembrane helix</keyword>
<dbReference type="InterPro" id="IPR010432">
    <property type="entry name" value="RDD"/>
</dbReference>
<dbReference type="Pfam" id="PF06271">
    <property type="entry name" value="RDD"/>
    <property type="match status" value="1"/>
</dbReference>
<evidence type="ECO:0000256" key="5">
    <source>
        <dbReference type="ARBA" id="ARBA00023136"/>
    </source>
</evidence>
<feature type="transmembrane region" description="Helical" evidence="6">
    <location>
        <begin position="121"/>
        <end position="140"/>
    </location>
</feature>
<feature type="transmembrane region" description="Helical" evidence="6">
    <location>
        <begin position="176"/>
        <end position="195"/>
    </location>
</feature>
<keyword evidence="3 6" id="KW-0812">Transmembrane</keyword>
<proteinExistence type="predicted"/>
<dbReference type="PANTHER" id="PTHR36115">
    <property type="entry name" value="PROLINE-RICH ANTIGEN HOMOLOG-RELATED"/>
    <property type="match status" value="1"/>
</dbReference>
<feature type="domain" description="RDD" evidence="7">
    <location>
        <begin position="10"/>
        <end position="154"/>
    </location>
</feature>
<feature type="transmembrane region" description="Helical" evidence="6">
    <location>
        <begin position="16"/>
        <end position="34"/>
    </location>
</feature>
<evidence type="ECO:0000256" key="6">
    <source>
        <dbReference type="SAM" id="Phobius"/>
    </source>
</evidence>
<accession>B8CWP9</accession>
<evidence type="ECO:0000259" key="7">
    <source>
        <dbReference type="Pfam" id="PF06271"/>
    </source>
</evidence>
<gene>
    <name evidence="8" type="ordered locus">Hore_09620</name>
</gene>
<dbReference type="InterPro" id="IPR051791">
    <property type="entry name" value="Pra-immunoreactive"/>
</dbReference>
<evidence type="ECO:0000256" key="2">
    <source>
        <dbReference type="ARBA" id="ARBA00022475"/>
    </source>
</evidence>
<protein>
    <submittedName>
        <fullName evidence="8">RDD domain containing protein</fullName>
    </submittedName>
</protein>
<keyword evidence="9" id="KW-1185">Reference proteome</keyword>
<feature type="transmembrane region" description="Helical" evidence="6">
    <location>
        <begin position="49"/>
        <end position="67"/>
    </location>
</feature>
<keyword evidence="5 6" id="KW-0472">Membrane</keyword>
<dbReference type="GO" id="GO:0005886">
    <property type="term" value="C:plasma membrane"/>
    <property type="evidence" value="ECO:0007669"/>
    <property type="project" value="UniProtKB-SubCell"/>
</dbReference>
<keyword evidence="2" id="KW-1003">Cell membrane</keyword>
<feature type="transmembrane region" description="Helical" evidence="6">
    <location>
        <begin position="95"/>
        <end position="115"/>
    </location>
</feature>